<dbReference type="InterPro" id="IPR001345">
    <property type="entry name" value="PG/BPGM_mutase_AS"/>
</dbReference>
<feature type="binding site" evidence="3">
    <location>
        <position position="132"/>
    </location>
    <ligand>
        <name>substrate</name>
    </ligand>
</feature>
<dbReference type="GO" id="GO:0016791">
    <property type="term" value="F:phosphatase activity"/>
    <property type="evidence" value="ECO:0007669"/>
    <property type="project" value="TreeGrafter"/>
</dbReference>
<dbReference type="CDD" id="cd07067">
    <property type="entry name" value="HP_PGM_like"/>
    <property type="match status" value="1"/>
</dbReference>
<comment type="caution">
    <text evidence="5">The sequence shown here is derived from an EMBL/GenBank/DDBJ whole genome shotgun (WGS) entry which is preliminary data.</text>
</comment>
<evidence type="ECO:0000256" key="4">
    <source>
        <dbReference type="SAM" id="MobiDB-lite"/>
    </source>
</evidence>
<feature type="region of interest" description="Disordered" evidence="4">
    <location>
        <begin position="1"/>
        <end position="21"/>
    </location>
</feature>
<dbReference type="SUPFAM" id="SSF53254">
    <property type="entry name" value="Phosphoglycerate mutase-like"/>
    <property type="match status" value="1"/>
</dbReference>
<evidence type="ECO:0000256" key="1">
    <source>
        <dbReference type="ARBA" id="ARBA00038362"/>
    </source>
</evidence>
<dbReference type="Pfam" id="PF00300">
    <property type="entry name" value="His_Phos_1"/>
    <property type="match status" value="1"/>
</dbReference>
<keyword evidence="6" id="KW-1185">Reference proteome</keyword>
<dbReference type="InterPro" id="IPR029033">
    <property type="entry name" value="His_PPase_superfam"/>
</dbReference>
<organism evidence="5 6">
    <name type="scientific">Dipteronia dyeriana</name>
    <dbReference type="NCBI Taxonomy" id="168575"/>
    <lineage>
        <taxon>Eukaryota</taxon>
        <taxon>Viridiplantae</taxon>
        <taxon>Streptophyta</taxon>
        <taxon>Embryophyta</taxon>
        <taxon>Tracheophyta</taxon>
        <taxon>Spermatophyta</taxon>
        <taxon>Magnoliopsida</taxon>
        <taxon>eudicotyledons</taxon>
        <taxon>Gunneridae</taxon>
        <taxon>Pentapetalae</taxon>
        <taxon>rosids</taxon>
        <taxon>malvids</taxon>
        <taxon>Sapindales</taxon>
        <taxon>Sapindaceae</taxon>
        <taxon>Hippocastanoideae</taxon>
        <taxon>Acereae</taxon>
        <taxon>Dipteronia</taxon>
    </lineage>
</organism>
<dbReference type="AlphaFoldDB" id="A0AAD9XDM3"/>
<comment type="similarity">
    <text evidence="1">Belongs to the phosphoglycerate mutase family.</text>
</comment>
<dbReference type="PROSITE" id="PS00175">
    <property type="entry name" value="PG_MUTASE"/>
    <property type="match status" value="1"/>
</dbReference>
<dbReference type="EMBL" id="JANJYI010000003">
    <property type="protein sequence ID" value="KAK2657423.1"/>
    <property type="molecule type" value="Genomic_DNA"/>
</dbReference>
<evidence type="ECO:0008006" key="7">
    <source>
        <dbReference type="Google" id="ProtNLM"/>
    </source>
</evidence>
<dbReference type="Gene3D" id="3.40.50.1240">
    <property type="entry name" value="Phosphoglycerate mutase-like"/>
    <property type="match status" value="1"/>
</dbReference>
<dbReference type="GO" id="GO:0005829">
    <property type="term" value="C:cytosol"/>
    <property type="evidence" value="ECO:0007669"/>
    <property type="project" value="TreeGrafter"/>
</dbReference>
<sequence>MSAPRTARIIKPSRLSPPSSSKTIFKLPETKFNFWRNDTRKLTLTHHHSNHLVKTAESPPVMTQFDSSSVDPTYCEIIVVRHGETAWNVDGKIQGHLDVELNEVGREQAVSVANRLSKEYGISAVYSSDLKRALETAKTIANACGGLEVIEDPDLRERHLGDLQGLVFREAAERNPKAYKALFSSQKTDQDIPGGGESLDRLFDRCTSALERIGRKHKGEHIVVVTHGGVIRSLYQWACPNNRRPGKIMNTSLNTFHLSDRDEWTVNTWGDVGHLSQTGFLQSGFGGDGNSG</sequence>
<dbReference type="PANTHER" id="PTHR48100">
    <property type="entry name" value="BROAD-SPECIFICITY PHOSPHATASE YOR283W-RELATED"/>
    <property type="match status" value="1"/>
</dbReference>
<accession>A0AAD9XDM3</accession>
<feature type="compositionally biased region" description="Low complexity" evidence="4">
    <location>
        <begin position="12"/>
        <end position="21"/>
    </location>
</feature>
<name>A0AAD9XDM3_9ROSI</name>
<evidence type="ECO:0000256" key="3">
    <source>
        <dbReference type="PIRSR" id="PIRSR613078-2"/>
    </source>
</evidence>
<dbReference type="FunFam" id="3.40.50.1240:FF:000029">
    <property type="entry name" value="Phosphoglycerate mutase-like protein 4"/>
    <property type="match status" value="1"/>
</dbReference>
<feature type="active site" description="Proton donor/acceptor" evidence="2">
    <location>
        <position position="157"/>
    </location>
</feature>
<gene>
    <name evidence="5" type="ORF">Ddye_010475</name>
</gene>
<dbReference type="PANTHER" id="PTHR48100:SF34">
    <property type="entry name" value="PHOSPHOGLYCERATE MUTASE-LIKE PROTEIN 4"/>
    <property type="match status" value="1"/>
</dbReference>
<feature type="active site" description="Tele-phosphohistidine intermediate" evidence="2">
    <location>
        <position position="82"/>
    </location>
</feature>
<evidence type="ECO:0000313" key="5">
    <source>
        <dbReference type="EMBL" id="KAK2657423.1"/>
    </source>
</evidence>
<protein>
    <recommendedName>
        <fullName evidence="7">Phosphoglycerate mutase</fullName>
    </recommendedName>
</protein>
<reference evidence="5" key="1">
    <citation type="journal article" date="2023" name="Plant J.">
        <title>Genome sequences and population genomics provide insights into the demographic history, inbreeding, and mutation load of two 'living fossil' tree species of Dipteronia.</title>
        <authorList>
            <person name="Feng Y."/>
            <person name="Comes H.P."/>
            <person name="Chen J."/>
            <person name="Zhu S."/>
            <person name="Lu R."/>
            <person name="Zhang X."/>
            <person name="Li P."/>
            <person name="Qiu J."/>
            <person name="Olsen K.M."/>
            <person name="Qiu Y."/>
        </authorList>
    </citation>
    <scope>NUCLEOTIDE SEQUENCE</scope>
    <source>
        <strain evidence="5">KIB01</strain>
    </source>
</reference>
<dbReference type="InterPro" id="IPR050275">
    <property type="entry name" value="PGM_Phosphatase"/>
</dbReference>
<evidence type="ECO:0000313" key="6">
    <source>
        <dbReference type="Proteomes" id="UP001280121"/>
    </source>
</evidence>
<dbReference type="Proteomes" id="UP001280121">
    <property type="component" value="Unassembled WGS sequence"/>
</dbReference>
<feature type="binding site" evidence="3">
    <location>
        <begin position="81"/>
        <end position="88"/>
    </location>
    <ligand>
        <name>substrate</name>
    </ligand>
</feature>
<proteinExistence type="inferred from homology"/>
<evidence type="ECO:0000256" key="2">
    <source>
        <dbReference type="PIRSR" id="PIRSR613078-1"/>
    </source>
</evidence>
<dbReference type="SMART" id="SM00855">
    <property type="entry name" value="PGAM"/>
    <property type="match status" value="1"/>
</dbReference>
<dbReference type="InterPro" id="IPR013078">
    <property type="entry name" value="His_Pase_superF_clade-1"/>
</dbReference>